<dbReference type="PROSITE" id="PS50043">
    <property type="entry name" value="HTH_LUXR_2"/>
    <property type="match status" value="1"/>
</dbReference>
<sequence>MTTESCSACRSCSGLDDRDARALLASAVPALVDERVRERIVAEARGNPLALLEMSAELTATELGEWPDLPGNWPVETRAGRIERAYARRVHALPAPTQRFLHLAAVEPVGDPTVLWRAAAVSELDGAVAEPAEAAGLIGLGTRVRFAHPLVRSAVHRSAGLYELRRAHRALAEVTDRRTDPDRRAWHLAGAAAAPDESLAAELERSADRARARGGAAAAAAFLRRAAELTPEPDHRGRRALAAAEAAAAAGAPDAADELLATAEMAGLDPLRTARLVRLRAQLAFTRSHGAEAPALLLDAARRLTPLDVSLARETYLEALLAAVFAGAGQLAPGERVRGVAEAARLAPAEPGPPGPVDFLLDGLSAQFTAGYPAAVPILRRALEVKGGGGVTLICLTASLVAMELWEGTAWLDLLDRFVRCARETGMLSLLPMAVDFLAGFHLQAGDFTEAAALIDEAAALTAAVPVAPPPYAPMMLAAWRGDQAATAKLAEVGIEDAFPRGEGSTLVVAEYASAVLHNGLGHYATALAAAQWATSADQMVSRSWGLAELVEAAARLEEWDIGEAALRELSERARASGTPWARGTEALARALLTRGPAADDLYRTALDRLRDSRMEAHLARAHLVYGEWLRRNNRRADARHQLRRAHRLLSQMGAEAFAERARNELLATGEAVHKRTTNTSLTLTPQESLVAALARDGRTNQEIGAELFISPRTVEWHLRNVFAKLAITSRRELRDAALDPAPATAGRH</sequence>
<dbReference type="SUPFAM" id="SSF46894">
    <property type="entry name" value="C-terminal effector domain of the bipartite response regulators"/>
    <property type="match status" value="1"/>
</dbReference>
<dbReference type="Gene3D" id="1.10.10.10">
    <property type="entry name" value="Winged helix-like DNA-binding domain superfamily/Winged helix DNA-binding domain"/>
    <property type="match status" value="1"/>
</dbReference>
<gene>
    <name evidence="5" type="ORF">Asi02nite_51310</name>
</gene>
<feature type="domain" description="HTH luxR-type" evidence="4">
    <location>
        <begin position="677"/>
        <end position="742"/>
    </location>
</feature>
<dbReference type="InterPro" id="IPR011990">
    <property type="entry name" value="TPR-like_helical_dom_sf"/>
</dbReference>
<evidence type="ECO:0000256" key="3">
    <source>
        <dbReference type="ARBA" id="ARBA00023163"/>
    </source>
</evidence>
<accession>A0ABQ4CWE1</accession>
<dbReference type="InterPro" id="IPR016032">
    <property type="entry name" value="Sig_transdc_resp-reg_C-effctor"/>
</dbReference>
<reference evidence="5 6" key="1">
    <citation type="submission" date="2021-01" db="EMBL/GenBank/DDBJ databases">
        <title>Whole genome shotgun sequence of Asanoa siamensis NBRC 107932.</title>
        <authorList>
            <person name="Komaki H."/>
            <person name="Tamura T."/>
        </authorList>
    </citation>
    <scope>NUCLEOTIDE SEQUENCE [LARGE SCALE GENOMIC DNA]</scope>
    <source>
        <strain evidence="5 6">NBRC 107932</strain>
    </source>
</reference>
<dbReference type="InterPro" id="IPR000792">
    <property type="entry name" value="Tscrpt_reg_LuxR_C"/>
</dbReference>
<dbReference type="PANTHER" id="PTHR44688">
    <property type="entry name" value="DNA-BINDING TRANSCRIPTIONAL ACTIVATOR DEVR_DOSR"/>
    <property type="match status" value="1"/>
</dbReference>
<proteinExistence type="predicted"/>
<evidence type="ECO:0000313" key="6">
    <source>
        <dbReference type="Proteomes" id="UP000604117"/>
    </source>
</evidence>
<keyword evidence="2" id="KW-0238">DNA-binding</keyword>
<evidence type="ECO:0000313" key="5">
    <source>
        <dbReference type="EMBL" id="GIF75613.1"/>
    </source>
</evidence>
<dbReference type="PROSITE" id="PS00622">
    <property type="entry name" value="HTH_LUXR_1"/>
    <property type="match status" value="1"/>
</dbReference>
<dbReference type="InterPro" id="IPR036388">
    <property type="entry name" value="WH-like_DNA-bd_sf"/>
</dbReference>
<keyword evidence="3" id="KW-0804">Transcription</keyword>
<keyword evidence="6" id="KW-1185">Reference proteome</keyword>
<keyword evidence="1" id="KW-0805">Transcription regulation</keyword>
<evidence type="ECO:0000256" key="2">
    <source>
        <dbReference type="ARBA" id="ARBA00023125"/>
    </source>
</evidence>
<protein>
    <submittedName>
        <fullName evidence="5">Helix-turn-helix transcriptional regulator</fullName>
    </submittedName>
</protein>
<evidence type="ECO:0000259" key="4">
    <source>
        <dbReference type="PROSITE" id="PS50043"/>
    </source>
</evidence>
<organism evidence="5 6">
    <name type="scientific">Asanoa siamensis</name>
    <dbReference type="NCBI Taxonomy" id="926357"/>
    <lineage>
        <taxon>Bacteria</taxon>
        <taxon>Bacillati</taxon>
        <taxon>Actinomycetota</taxon>
        <taxon>Actinomycetes</taxon>
        <taxon>Micromonosporales</taxon>
        <taxon>Micromonosporaceae</taxon>
        <taxon>Asanoa</taxon>
    </lineage>
</organism>
<dbReference type="PRINTS" id="PR00038">
    <property type="entry name" value="HTHLUXR"/>
</dbReference>
<dbReference type="CDD" id="cd06170">
    <property type="entry name" value="LuxR_C_like"/>
    <property type="match status" value="1"/>
</dbReference>
<comment type="caution">
    <text evidence="5">The sequence shown here is derived from an EMBL/GenBank/DDBJ whole genome shotgun (WGS) entry which is preliminary data.</text>
</comment>
<dbReference type="SUPFAM" id="SSF48452">
    <property type="entry name" value="TPR-like"/>
    <property type="match status" value="1"/>
</dbReference>
<dbReference type="EMBL" id="BONE01000045">
    <property type="protein sequence ID" value="GIF75613.1"/>
    <property type="molecule type" value="Genomic_DNA"/>
</dbReference>
<dbReference type="RefSeq" id="WP_239127083.1">
    <property type="nucleotide sequence ID" value="NZ_BONE01000045.1"/>
</dbReference>
<dbReference type="SMART" id="SM00421">
    <property type="entry name" value="HTH_LUXR"/>
    <property type="match status" value="1"/>
</dbReference>
<dbReference type="Pfam" id="PF00196">
    <property type="entry name" value="GerE"/>
    <property type="match status" value="1"/>
</dbReference>
<dbReference type="Proteomes" id="UP000604117">
    <property type="component" value="Unassembled WGS sequence"/>
</dbReference>
<name>A0ABQ4CWE1_9ACTN</name>
<dbReference type="PANTHER" id="PTHR44688:SF16">
    <property type="entry name" value="DNA-BINDING TRANSCRIPTIONAL ACTIVATOR DEVR_DOSR"/>
    <property type="match status" value="1"/>
</dbReference>
<evidence type="ECO:0000256" key="1">
    <source>
        <dbReference type="ARBA" id="ARBA00023015"/>
    </source>
</evidence>